<reference evidence="2 4" key="1">
    <citation type="journal article" date="2019" name="Sci. Rep.">
        <title>Orb-weaving spider Araneus ventricosus genome elucidates the spidroin gene catalogue.</title>
        <authorList>
            <person name="Kono N."/>
            <person name="Nakamura H."/>
            <person name="Ohtoshi R."/>
            <person name="Moran D.A.P."/>
            <person name="Shinohara A."/>
            <person name="Yoshida Y."/>
            <person name="Fujiwara M."/>
            <person name="Mori M."/>
            <person name="Tomita M."/>
            <person name="Arakawa K."/>
        </authorList>
    </citation>
    <scope>NUCLEOTIDE SEQUENCE [LARGE SCALE GENOMIC DNA]</scope>
</reference>
<dbReference type="InterPro" id="IPR012337">
    <property type="entry name" value="RNaseH-like_sf"/>
</dbReference>
<evidence type="ECO:0000313" key="4">
    <source>
        <dbReference type="Proteomes" id="UP000499080"/>
    </source>
</evidence>
<dbReference type="EMBL" id="BGPR01039346">
    <property type="protein sequence ID" value="GBO15284.1"/>
    <property type="molecule type" value="Genomic_DNA"/>
</dbReference>
<dbReference type="Pfam" id="PF00075">
    <property type="entry name" value="RNase_H"/>
    <property type="match status" value="1"/>
</dbReference>
<dbReference type="GO" id="GO:0003676">
    <property type="term" value="F:nucleic acid binding"/>
    <property type="evidence" value="ECO:0007669"/>
    <property type="project" value="InterPro"/>
</dbReference>
<dbReference type="SUPFAM" id="SSF53098">
    <property type="entry name" value="Ribonuclease H-like"/>
    <property type="match status" value="1"/>
</dbReference>
<dbReference type="GO" id="GO:0004523">
    <property type="term" value="F:RNA-DNA hybrid ribonuclease activity"/>
    <property type="evidence" value="ECO:0007669"/>
    <property type="project" value="InterPro"/>
</dbReference>
<proteinExistence type="predicted"/>
<organism evidence="2 4">
    <name type="scientific">Araneus ventricosus</name>
    <name type="common">Orbweaver spider</name>
    <name type="synonym">Epeira ventricosa</name>
    <dbReference type="NCBI Taxonomy" id="182803"/>
    <lineage>
        <taxon>Eukaryota</taxon>
        <taxon>Metazoa</taxon>
        <taxon>Ecdysozoa</taxon>
        <taxon>Arthropoda</taxon>
        <taxon>Chelicerata</taxon>
        <taxon>Arachnida</taxon>
        <taxon>Araneae</taxon>
        <taxon>Araneomorphae</taxon>
        <taxon>Entelegynae</taxon>
        <taxon>Araneoidea</taxon>
        <taxon>Araneidae</taxon>
        <taxon>Araneus</taxon>
    </lineage>
</organism>
<accession>A0A4Y2UT50</accession>
<dbReference type="OrthoDB" id="8058917at2759"/>
<sequence>MVAIIEAVNYYKRRQIAKANIISDSRSALVSIESLQENRKFILDIKNSLQDTNSNVLLWWTKAHAGNKGNERVDYFAKKVTEKQEIDFYFCKAKQQRKTEMRKNIRQNWQILWDPSREGKQVNKLVDKVDEKRVLGDFYLNQMITSHGAFKTYQNRFFGKSPTCFCGKDEGTVEHTILKCDAWQDIRDTYFRKNSSSIKELLQHNQSRKGTKLIVKNILAQEMEM</sequence>
<gene>
    <name evidence="2" type="ORF">AVEN_54683_1</name>
    <name evidence="3" type="ORF">AVEN_89549_1</name>
</gene>
<evidence type="ECO:0000259" key="1">
    <source>
        <dbReference type="PROSITE" id="PS50879"/>
    </source>
</evidence>
<dbReference type="InterPro" id="IPR036397">
    <property type="entry name" value="RNaseH_sf"/>
</dbReference>
<dbReference type="EMBL" id="BGPR01039347">
    <property type="protein sequence ID" value="GBO15287.1"/>
    <property type="molecule type" value="Genomic_DNA"/>
</dbReference>
<comment type="caution">
    <text evidence="2">The sequence shown here is derived from an EMBL/GenBank/DDBJ whole genome shotgun (WGS) entry which is preliminary data.</text>
</comment>
<keyword evidence="4" id="KW-1185">Reference proteome</keyword>
<dbReference type="Gene3D" id="3.30.420.10">
    <property type="entry name" value="Ribonuclease H-like superfamily/Ribonuclease H"/>
    <property type="match status" value="1"/>
</dbReference>
<feature type="domain" description="RNase H type-1" evidence="1">
    <location>
        <begin position="1"/>
        <end position="82"/>
    </location>
</feature>
<protein>
    <recommendedName>
        <fullName evidence="1">RNase H type-1 domain-containing protein</fullName>
    </recommendedName>
</protein>
<dbReference type="AlphaFoldDB" id="A0A4Y2UT50"/>
<evidence type="ECO:0000313" key="3">
    <source>
        <dbReference type="EMBL" id="GBO15287.1"/>
    </source>
</evidence>
<dbReference type="Proteomes" id="UP000499080">
    <property type="component" value="Unassembled WGS sequence"/>
</dbReference>
<dbReference type="PROSITE" id="PS50879">
    <property type="entry name" value="RNASE_H_1"/>
    <property type="match status" value="1"/>
</dbReference>
<name>A0A4Y2UT50_ARAVE</name>
<dbReference type="InterPro" id="IPR002156">
    <property type="entry name" value="RNaseH_domain"/>
</dbReference>
<evidence type="ECO:0000313" key="2">
    <source>
        <dbReference type="EMBL" id="GBO15284.1"/>
    </source>
</evidence>